<evidence type="ECO:0000313" key="8">
    <source>
        <dbReference type="EMBL" id="MET4636291.1"/>
    </source>
</evidence>
<feature type="domain" description="ABC transporter" evidence="7">
    <location>
        <begin position="258"/>
        <end position="502"/>
    </location>
</feature>
<dbReference type="SUPFAM" id="SSF52540">
    <property type="entry name" value="P-loop containing nucleoside triphosphate hydrolases"/>
    <property type="match status" value="2"/>
</dbReference>
<evidence type="ECO:0000256" key="1">
    <source>
        <dbReference type="ARBA" id="ARBA00005417"/>
    </source>
</evidence>
<keyword evidence="9" id="KW-1185">Reference proteome</keyword>
<keyword evidence="6 8" id="KW-0067">ATP-binding</keyword>
<dbReference type="PROSITE" id="PS00211">
    <property type="entry name" value="ABC_TRANSPORTER_1"/>
    <property type="match status" value="1"/>
</dbReference>
<feature type="domain" description="ABC transporter" evidence="7">
    <location>
        <begin position="8"/>
        <end position="244"/>
    </location>
</feature>
<keyword evidence="3" id="KW-0762">Sugar transport</keyword>
<dbReference type="GO" id="GO:0005524">
    <property type="term" value="F:ATP binding"/>
    <property type="evidence" value="ECO:0007669"/>
    <property type="project" value="UniProtKB-KW"/>
</dbReference>
<evidence type="ECO:0000256" key="2">
    <source>
        <dbReference type="ARBA" id="ARBA00022448"/>
    </source>
</evidence>
<dbReference type="InterPro" id="IPR027417">
    <property type="entry name" value="P-loop_NTPase"/>
</dbReference>
<gene>
    <name evidence="8" type="ORF">ABIE08_004249</name>
</gene>
<dbReference type="InterPro" id="IPR003593">
    <property type="entry name" value="AAA+_ATPase"/>
</dbReference>
<dbReference type="PROSITE" id="PS50893">
    <property type="entry name" value="ABC_TRANSPORTER_2"/>
    <property type="match status" value="2"/>
</dbReference>
<comment type="caution">
    <text evidence="8">The sequence shown here is derived from an EMBL/GenBank/DDBJ whole genome shotgun (WGS) entry which is preliminary data.</text>
</comment>
<evidence type="ECO:0000256" key="5">
    <source>
        <dbReference type="ARBA" id="ARBA00022741"/>
    </source>
</evidence>
<evidence type="ECO:0000256" key="4">
    <source>
        <dbReference type="ARBA" id="ARBA00022737"/>
    </source>
</evidence>
<evidence type="ECO:0000256" key="3">
    <source>
        <dbReference type="ARBA" id="ARBA00022597"/>
    </source>
</evidence>
<keyword evidence="4" id="KW-0677">Repeat</keyword>
<keyword evidence="5" id="KW-0547">Nucleotide-binding</keyword>
<dbReference type="CDD" id="cd03216">
    <property type="entry name" value="ABC_Carb_Monos_I"/>
    <property type="match status" value="1"/>
</dbReference>
<protein>
    <submittedName>
        <fullName evidence="8">Ribose transport system ATP-binding protein</fullName>
    </submittedName>
</protein>
<sequence length="508" mass="55458">MSDRKPYLELKRISKRYGGVAALTEVDFSVYPGEIQAVLGENGAGKSTLIKIASGVTDPTEGEVFIEGRPVRFKSPTEAMRAGVVCVFQELSLLPEMTVADNLSIVDPPKWLGLIDAKGQRERARALLKRVGCEDVHPLELVRDLPLSRRQMVEIAKALGRDPRILILDEATSALTADDVERVYGIIRELKKSGVGILYVSHRMREIEALADTATVFRNGRKIETFTKGARSVDAIIEMMIGREVTHQYPPKPEPSTDKPVALAAANLAWGREIQDVSFNLRKGEIVGLGGLDGQGQRELLLALFGVLKGVSGTVAVDGKPISLDGPRQAMHAPLPMALIPEDRKTEGLMLPMSVRDNMTLAALPQLLGRFGIDADKENAAVKVMVDRLRVKTPDLEAPVSALSGGNQQKVVLAKWLMTAPGIILLNDPTRGIDVGTKQEIYRLMRELANQGAAILFYSTDYAELIGCCDRVLVVYDGRIRRELAGEALNERNLLQSALNIDSSEQAA</sequence>
<dbReference type="SMART" id="SM00382">
    <property type="entry name" value="AAA"/>
    <property type="match status" value="1"/>
</dbReference>
<dbReference type="Gene3D" id="3.40.50.300">
    <property type="entry name" value="P-loop containing nucleotide triphosphate hydrolases"/>
    <property type="match status" value="2"/>
</dbReference>
<name>A0ABV2R4R6_9HYPH</name>
<dbReference type="CDD" id="cd03215">
    <property type="entry name" value="ABC_Carb_Monos_II"/>
    <property type="match status" value="1"/>
</dbReference>
<dbReference type="PANTHER" id="PTHR43790">
    <property type="entry name" value="CARBOHYDRATE TRANSPORT ATP-BINDING PROTEIN MG119-RELATED"/>
    <property type="match status" value="1"/>
</dbReference>
<proteinExistence type="inferred from homology"/>
<evidence type="ECO:0000313" key="9">
    <source>
        <dbReference type="Proteomes" id="UP001549321"/>
    </source>
</evidence>
<organism evidence="8 9">
    <name type="scientific">Kaistia defluvii</name>
    <dbReference type="NCBI Taxonomy" id="410841"/>
    <lineage>
        <taxon>Bacteria</taxon>
        <taxon>Pseudomonadati</taxon>
        <taxon>Pseudomonadota</taxon>
        <taxon>Alphaproteobacteria</taxon>
        <taxon>Hyphomicrobiales</taxon>
        <taxon>Kaistiaceae</taxon>
        <taxon>Kaistia</taxon>
    </lineage>
</organism>
<dbReference type="InterPro" id="IPR003439">
    <property type="entry name" value="ABC_transporter-like_ATP-bd"/>
</dbReference>
<accession>A0ABV2R4R6</accession>
<comment type="similarity">
    <text evidence="1">Belongs to the ABC transporter superfamily.</text>
</comment>
<dbReference type="Proteomes" id="UP001549321">
    <property type="component" value="Unassembled WGS sequence"/>
</dbReference>
<dbReference type="EMBL" id="JBEPSM010000004">
    <property type="protein sequence ID" value="MET4636291.1"/>
    <property type="molecule type" value="Genomic_DNA"/>
</dbReference>
<keyword evidence="2" id="KW-0813">Transport</keyword>
<dbReference type="InterPro" id="IPR050107">
    <property type="entry name" value="ABC_carbohydrate_import_ATPase"/>
</dbReference>
<dbReference type="Pfam" id="PF00005">
    <property type="entry name" value="ABC_tran"/>
    <property type="match status" value="2"/>
</dbReference>
<dbReference type="InterPro" id="IPR017871">
    <property type="entry name" value="ABC_transporter-like_CS"/>
</dbReference>
<evidence type="ECO:0000259" key="7">
    <source>
        <dbReference type="PROSITE" id="PS50893"/>
    </source>
</evidence>
<evidence type="ECO:0000256" key="6">
    <source>
        <dbReference type="ARBA" id="ARBA00022840"/>
    </source>
</evidence>
<dbReference type="RefSeq" id="WP_354553837.1">
    <property type="nucleotide sequence ID" value="NZ_JBEPSM010000004.1"/>
</dbReference>
<dbReference type="PANTHER" id="PTHR43790:SF9">
    <property type="entry name" value="GALACTOFURANOSE TRANSPORTER ATP-BINDING PROTEIN YTFR"/>
    <property type="match status" value="1"/>
</dbReference>
<reference evidence="8 9" key="1">
    <citation type="submission" date="2024-06" db="EMBL/GenBank/DDBJ databases">
        <title>Sorghum-associated microbial communities from plants grown in Nebraska, USA.</title>
        <authorList>
            <person name="Schachtman D."/>
        </authorList>
    </citation>
    <scope>NUCLEOTIDE SEQUENCE [LARGE SCALE GENOMIC DNA]</scope>
    <source>
        <strain evidence="8 9">3207</strain>
    </source>
</reference>